<reference evidence="2 3" key="1">
    <citation type="submission" date="2024-01" db="EMBL/GenBank/DDBJ databases">
        <title>Genome assemblies of Stephania.</title>
        <authorList>
            <person name="Yang L."/>
        </authorList>
    </citation>
    <scope>NUCLEOTIDE SEQUENCE [LARGE SCALE GENOMIC DNA]</scope>
    <source>
        <strain evidence="2">JXDWG</strain>
        <tissue evidence="2">Leaf</tissue>
    </source>
</reference>
<dbReference type="Proteomes" id="UP001419268">
    <property type="component" value="Unassembled WGS sequence"/>
</dbReference>
<evidence type="ECO:0000313" key="3">
    <source>
        <dbReference type="Proteomes" id="UP001419268"/>
    </source>
</evidence>
<keyword evidence="3" id="KW-1185">Reference proteome</keyword>
<feature type="region of interest" description="Disordered" evidence="1">
    <location>
        <begin position="81"/>
        <end position="108"/>
    </location>
</feature>
<gene>
    <name evidence="2" type="ORF">Scep_022131</name>
</gene>
<dbReference type="EMBL" id="JBBNAG010000009">
    <property type="protein sequence ID" value="KAK9105287.1"/>
    <property type="molecule type" value="Genomic_DNA"/>
</dbReference>
<evidence type="ECO:0000256" key="1">
    <source>
        <dbReference type="SAM" id="MobiDB-lite"/>
    </source>
</evidence>
<name>A0AAP0FAB0_9MAGN</name>
<proteinExistence type="predicted"/>
<feature type="compositionally biased region" description="Low complexity" evidence="1">
    <location>
        <begin position="81"/>
        <end position="97"/>
    </location>
</feature>
<organism evidence="2 3">
    <name type="scientific">Stephania cephalantha</name>
    <dbReference type="NCBI Taxonomy" id="152367"/>
    <lineage>
        <taxon>Eukaryota</taxon>
        <taxon>Viridiplantae</taxon>
        <taxon>Streptophyta</taxon>
        <taxon>Embryophyta</taxon>
        <taxon>Tracheophyta</taxon>
        <taxon>Spermatophyta</taxon>
        <taxon>Magnoliopsida</taxon>
        <taxon>Ranunculales</taxon>
        <taxon>Menispermaceae</taxon>
        <taxon>Menispermoideae</taxon>
        <taxon>Cissampelideae</taxon>
        <taxon>Stephania</taxon>
    </lineage>
</organism>
<accession>A0AAP0FAB0</accession>
<comment type="caution">
    <text evidence="2">The sequence shown here is derived from an EMBL/GenBank/DDBJ whole genome shotgun (WGS) entry which is preliminary data.</text>
</comment>
<protein>
    <submittedName>
        <fullName evidence="2">Uncharacterized protein</fullName>
    </submittedName>
</protein>
<evidence type="ECO:0000313" key="2">
    <source>
        <dbReference type="EMBL" id="KAK9105287.1"/>
    </source>
</evidence>
<dbReference type="AlphaFoldDB" id="A0AAP0FAB0"/>
<sequence length="199" mass="22295">MSQLSIVGTEIRLAFNHRVKTILKEPGKRGGAKKCGFIEYDPLVQKGLHSTNHRARARTRPSSTLTRTCSNSSVIVIAESIGSSSSPNSSSSPSSPHRSSHRTRFDQSRTDLHAWSRLHKTLTSQSCKARGSDLNLHFKIKYCLYQSRLQEYCIISTNENCEIRLIVEGQDMFHNSNTESLNEYCTIGLEVLCFGNTSE</sequence>